<protein>
    <submittedName>
        <fullName evidence="1">Uncharacterized protein</fullName>
    </submittedName>
</protein>
<dbReference type="AlphaFoldDB" id="A0A7J8MB24"/>
<comment type="caution">
    <text evidence="1">The sequence shown here is derived from an EMBL/GenBank/DDBJ whole genome shotgun (WGS) entry which is preliminary data.</text>
</comment>
<name>A0A7J8MB24_9ROSI</name>
<dbReference type="EMBL" id="JABEZX010000007">
    <property type="protein sequence ID" value="MBA0561856.1"/>
    <property type="molecule type" value="Genomic_DNA"/>
</dbReference>
<evidence type="ECO:0000313" key="2">
    <source>
        <dbReference type="Proteomes" id="UP000593572"/>
    </source>
</evidence>
<organism evidence="1 2">
    <name type="scientific">Gossypium lobatum</name>
    <dbReference type="NCBI Taxonomy" id="34289"/>
    <lineage>
        <taxon>Eukaryota</taxon>
        <taxon>Viridiplantae</taxon>
        <taxon>Streptophyta</taxon>
        <taxon>Embryophyta</taxon>
        <taxon>Tracheophyta</taxon>
        <taxon>Spermatophyta</taxon>
        <taxon>Magnoliopsida</taxon>
        <taxon>eudicotyledons</taxon>
        <taxon>Gunneridae</taxon>
        <taxon>Pentapetalae</taxon>
        <taxon>rosids</taxon>
        <taxon>malvids</taxon>
        <taxon>Malvales</taxon>
        <taxon>Malvaceae</taxon>
        <taxon>Malvoideae</taxon>
        <taxon>Gossypium</taxon>
    </lineage>
</organism>
<accession>A0A7J8MB24</accession>
<proteinExistence type="predicted"/>
<dbReference type="Proteomes" id="UP000593572">
    <property type="component" value="Unassembled WGS sequence"/>
</dbReference>
<sequence length="39" mass="4381">MHDLINNFSQVVAGDTCFKLEGDKQQKSSQIAFDILLIL</sequence>
<gene>
    <name evidence="1" type="ORF">Golob_018652</name>
</gene>
<evidence type="ECO:0000313" key="1">
    <source>
        <dbReference type="EMBL" id="MBA0561856.1"/>
    </source>
</evidence>
<keyword evidence="2" id="KW-1185">Reference proteome</keyword>
<reference evidence="1 2" key="1">
    <citation type="journal article" date="2019" name="Genome Biol. Evol.">
        <title>Insights into the evolution of the New World diploid cottons (Gossypium, subgenus Houzingenia) based on genome sequencing.</title>
        <authorList>
            <person name="Grover C.E."/>
            <person name="Arick M.A. 2nd"/>
            <person name="Thrash A."/>
            <person name="Conover J.L."/>
            <person name="Sanders W.S."/>
            <person name="Peterson D.G."/>
            <person name="Frelichowski J.E."/>
            <person name="Scheffler J.A."/>
            <person name="Scheffler B.E."/>
            <person name="Wendel J.F."/>
        </authorList>
    </citation>
    <scope>NUCLEOTIDE SEQUENCE [LARGE SCALE GENOMIC DNA]</scope>
    <source>
        <strain evidence="1">157</strain>
        <tissue evidence="1">Leaf</tissue>
    </source>
</reference>